<feature type="domain" description="Dienelactone hydrolase" evidence="1">
    <location>
        <begin position="34"/>
        <end position="296"/>
    </location>
</feature>
<dbReference type="GO" id="GO:0016787">
    <property type="term" value="F:hydrolase activity"/>
    <property type="evidence" value="ECO:0007669"/>
    <property type="project" value="InterPro"/>
</dbReference>
<dbReference type="OMA" id="DCAFTAH"/>
<dbReference type="InterPro" id="IPR029058">
    <property type="entry name" value="AB_hydrolase_fold"/>
</dbReference>
<dbReference type="Proteomes" id="UP000011715">
    <property type="component" value="Unassembled WGS sequence"/>
</dbReference>
<dbReference type="Pfam" id="PF01738">
    <property type="entry name" value="DLH"/>
    <property type="match status" value="1"/>
</dbReference>
<dbReference type="EnsemblFungi" id="MAPG_05767T0">
    <property type="protein sequence ID" value="MAPG_05767T0"/>
    <property type="gene ID" value="MAPG_05767"/>
</dbReference>
<name>A0A0C4E0A0_MAGP6</name>
<accession>A0A0C4E0A0</accession>
<dbReference type="InterPro" id="IPR002925">
    <property type="entry name" value="Dienelactn_hydro"/>
</dbReference>
<reference evidence="4" key="1">
    <citation type="submission" date="2010-05" db="EMBL/GenBank/DDBJ databases">
        <title>The genome sequence of Magnaporthe poae strain ATCC 64411.</title>
        <authorList>
            <person name="Ma L.-J."/>
            <person name="Dead R."/>
            <person name="Young S."/>
            <person name="Zeng Q."/>
            <person name="Koehrsen M."/>
            <person name="Alvarado L."/>
            <person name="Berlin A."/>
            <person name="Chapman S.B."/>
            <person name="Chen Z."/>
            <person name="Freedman E."/>
            <person name="Gellesch M."/>
            <person name="Goldberg J."/>
            <person name="Griggs A."/>
            <person name="Gujja S."/>
            <person name="Heilman E.R."/>
            <person name="Heiman D."/>
            <person name="Hepburn T."/>
            <person name="Howarth C."/>
            <person name="Jen D."/>
            <person name="Larson L."/>
            <person name="Mehta T."/>
            <person name="Neiman D."/>
            <person name="Pearson M."/>
            <person name="Roberts A."/>
            <person name="Saif S."/>
            <person name="Shea T."/>
            <person name="Shenoy N."/>
            <person name="Sisk P."/>
            <person name="Stolte C."/>
            <person name="Sykes S."/>
            <person name="Walk T."/>
            <person name="White J."/>
            <person name="Yandava C."/>
            <person name="Haas B."/>
            <person name="Nusbaum C."/>
            <person name="Birren B."/>
        </authorList>
    </citation>
    <scope>NUCLEOTIDE SEQUENCE [LARGE SCALE GENOMIC DNA]</scope>
    <source>
        <strain evidence="4">ATCC 64411 / 73-15</strain>
    </source>
</reference>
<gene>
    <name evidence="2" type="ORF">MAPG_05767</name>
</gene>
<dbReference type="AlphaFoldDB" id="A0A0C4E0A0"/>
<reference evidence="2" key="3">
    <citation type="submission" date="2011-03" db="EMBL/GenBank/DDBJ databases">
        <title>Annotation of Magnaporthe poae ATCC 64411.</title>
        <authorList>
            <person name="Ma L.-J."/>
            <person name="Dead R."/>
            <person name="Young S.K."/>
            <person name="Zeng Q."/>
            <person name="Gargeya S."/>
            <person name="Fitzgerald M."/>
            <person name="Haas B."/>
            <person name="Abouelleil A."/>
            <person name="Alvarado L."/>
            <person name="Arachchi H.M."/>
            <person name="Berlin A."/>
            <person name="Brown A."/>
            <person name="Chapman S.B."/>
            <person name="Chen Z."/>
            <person name="Dunbar C."/>
            <person name="Freedman E."/>
            <person name="Gearin G."/>
            <person name="Gellesch M."/>
            <person name="Goldberg J."/>
            <person name="Griggs A."/>
            <person name="Gujja S."/>
            <person name="Heiman D."/>
            <person name="Howarth C."/>
            <person name="Larson L."/>
            <person name="Lui A."/>
            <person name="MacDonald P.J.P."/>
            <person name="Mehta T."/>
            <person name="Montmayeur A."/>
            <person name="Murphy C."/>
            <person name="Neiman D."/>
            <person name="Pearson M."/>
            <person name="Priest M."/>
            <person name="Roberts A."/>
            <person name="Saif S."/>
            <person name="Shea T."/>
            <person name="Shenoy N."/>
            <person name="Sisk P."/>
            <person name="Stolte C."/>
            <person name="Sykes S."/>
            <person name="Yandava C."/>
            <person name="Wortman J."/>
            <person name="Nusbaum C."/>
            <person name="Birren B."/>
        </authorList>
    </citation>
    <scope>NUCLEOTIDE SEQUENCE</scope>
    <source>
        <strain evidence="2">ATCC 64411</strain>
    </source>
</reference>
<dbReference type="EMBL" id="GL876969">
    <property type="protein sequence ID" value="KLU86757.1"/>
    <property type="molecule type" value="Genomic_DNA"/>
</dbReference>
<evidence type="ECO:0000313" key="3">
    <source>
        <dbReference type="EnsemblFungi" id="MAPG_05767T0"/>
    </source>
</evidence>
<reference evidence="3" key="4">
    <citation type="journal article" date="2015" name="G3 (Bethesda)">
        <title>Genome sequences of three phytopathogenic species of the Magnaporthaceae family of fungi.</title>
        <authorList>
            <person name="Okagaki L.H."/>
            <person name="Nunes C.C."/>
            <person name="Sailsbery J."/>
            <person name="Clay B."/>
            <person name="Brown D."/>
            <person name="John T."/>
            <person name="Oh Y."/>
            <person name="Young N."/>
            <person name="Fitzgerald M."/>
            <person name="Haas B.J."/>
            <person name="Zeng Q."/>
            <person name="Young S."/>
            <person name="Adiconis X."/>
            <person name="Fan L."/>
            <person name="Levin J.Z."/>
            <person name="Mitchell T.K."/>
            <person name="Okubara P.A."/>
            <person name="Farman M.L."/>
            <person name="Kohn L.M."/>
            <person name="Birren B."/>
            <person name="Ma L.-J."/>
            <person name="Dean R.A."/>
        </authorList>
    </citation>
    <scope>NUCLEOTIDE SEQUENCE</scope>
    <source>
        <strain evidence="3">ATCC 64411 / 73-15</strain>
    </source>
</reference>
<organism evidence="3 4">
    <name type="scientific">Magnaporthiopsis poae (strain ATCC 64411 / 73-15)</name>
    <name type="common">Kentucky bluegrass fungus</name>
    <name type="synonym">Magnaporthe poae</name>
    <dbReference type="NCBI Taxonomy" id="644358"/>
    <lineage>
        <taxon>Eukaryota</taxon>
        <taxon>Fungi</taxon>
        <taxon>Dikarya</taxon>
        <taxon>Ascomycota</taxon>
        <taxon>Pezizomycotina</taxon>
        <taxon>Sordariomycetes</taxon>
        <taxon>Sordariomycetidae</taxon>
        <taxon>Magnaporthales</taxon>
        <taxon>Magnaporthaceae</taxon>
        <taxon>Magnaporthiopsis</taxon>
    </lineage>
</organism>
<proteinExistence type="predicted"/>
<keyword evidence="4" id="KW-1185">Reference proteome</keyword>
<dbReference type="EMBL" id="ADBL01001378">
    <property type="status" value="NOT_ANNOTATED_CDS"/>
    <property type="molecule type" value="Genomic_DNA"/>
</dbReference>
<protein>
    <recommendedName>
        <fullName evidence="1">Dienelactone hydrolase domain-containing protein</fullName>
    </recommendedName>
</protein>
<reference evidence="3" key="5">
    <citation type="submission" date="2015-06" db="UniProtKB">
        <authorList>
            <consortium name="EnsemblFungi"/>
        </authorList>
    </citation>
    <scope>IDENTIFICATION</scope>
    <source>
        <strain evidence="3">ATCC 64411</strain>
    </source>
</reference>
<evidence type="ECO:0000313" key="2">
    <source>
        <dbReference type="EMBL" id="KLU86757.1"/>
    </source>
</evidence>
<dbReference type="SUPFAM" id="SSF53474">
    <property type="entry name" value="alpha/beta-Hydrolases"/>
    <property type="match status" value="1"/>
</dbReference>
<sequence length="301" mass="32514">MATLGGFCQDCFKGTLRGDAKPTGTVETIHGLPTYVARPDPNSQGEPLGVVVIVPDIFGWELLNTRALADSYARRGPFVVYLPDFMDGAAPPAYSLSLLDQIEKPSPSWWATLTQKPLLVLKVLAIFVPRLIRIRGSVTTPRVHAFFQALRRSSSSAASARGSNNKIGVVGFCWGGRHAIDLCGTELEPGTPLVDCGFTAHPSMVKIPDALERVRVPLSVANGENDAFMGRAKMVTLQRVLEAVRDGEGEGGGRMHEVVVYEGATHGFAVRGNPADPRQAEMGLKAEDQAVNWFRKQFSSA</sequence>
<dbReference type="PANTHER" id="PTHR17630">
    <property type="entry name" value="DIENELACTONE HYDROLASE"/>
    <property type="match status" value="1"/>
</dbReference>
<dbReference type="OrthoDB" id="17560at2759"/>
<dbReference type="Gene3D" id="3.40.50.1820">
    <property type="entry name" value="alpha/beta hydrolase"/>
    <property type="match status" value="1"/>
</dbReference>
<dbReference type="eggNOG" id="KOG3043">
    <property type="taxonomic scope" value="Eukaryota"/>
</dbReference>
<dbReference type="PANTHER" id="PTHR17630:SF105">
    <property type="entry name" value="DIENELACTONE HYDROLASE FAMILY PROTEIN (AFU_ORTHOLOGUE AFUA_4G08790)"/>
    <property type="match status" value="1"/>
</dbReference>
<dbReference type="VEuPathDB" id="FungiDB:MAPG_05767"/>
<reference evidence="2" key="2">
    <citation type="submission" date="2010-05" db="EMBL/GenBank/DDBJ databases">
        <title>The Genome Sequence of Magnaporthe poae strain ATCC 64411.</title>
        <authorList>
            <consortium name="The Broad Institute Genome Sequencing Platform"/>
            <consortium name="Broad Institute Genome Sequencing Center for Infectious Disease"/>
            <person name="Ma L.-J."/>
            <person name="Dead R."/>
            <person name="Young S."/>
            <person name="Zeng Q."/>
            <person name="Koehrsen M."/>
            <person name="Alvarado L."/>
            <person name="Berlin A."/>
            <person name="Chapman S.B."/>
            <person name="Chen Z."/>
            <person name="Freedman E."/>
            <person name="Gellesch M."/>
            <person name="Goldberg J."/>
            <person name="Griggs A."/>
            <person name="Gujja S."/>
            <person name="Heilman E.R."/>
            <person name="Heiman D."/>
            <person name="Hepburn T."/>
            <person name="Howarth C."/>
            <person name="Jen D."/>
            <person name="Larson L."/>
            <person name="Mehta T."/>
            <person name="Neiman D."/>
            <person name="Pearson M."/>
            <person name="Roberts A."/>
            <person name="Saif S."/>
            <person name="Shea T."/>
            <person name="Shenoy N."/>
            <person name="Sisk P."/>
            <person name="Stolte C."/>
            <person name="Sykes S."/>
            <person name="Walk T."/>
            <person name="White J."/>
            <person name="Yandava C."/>
            <person name="Haas B."/>
            <person name="Nusbaum C."/>
            <person name="Birren B."/>
        </authorList>
    </citation>
    <scope>NUCLEOTIDE SEQUENCE</scope>
    <source>
        <strain evidence="2">ATCC 64411</strain>
    </source>
</reference>
<evidence type="ECO:0000259" key="1">
    <source>
        <dbReference type="Pfam" id="PF01738"/>
    </source>
</evidence>
<dbReference type="STRING" id="644358.A0A0C4E0A0"/>
<evidence type="ECO:0000313" key="4">
    <source>
        <dbReference type="Proteomes" id="UP000011715"/>
    </source>
</evidence>